<reference evidence="1" key="1">
    <citation type="submission" date="2023-03" db="EMBL/GenBank/DDBJ databases">
        <title>Massive genome expansion in bonnet fungi (Mycena s.s.) driven by repeated elements and novel gene families across ecological guilds.</title>
        <authorList>
            <consortium name="Lawrence Berkeley National Laboratory"/>
            <person name="Harder C.B."/>
            <person name="Miyauchi S."/>
            <person name="Viragh M."/>
            <person name="Kuo A."/>
            <person name="Thoen E."/>
            <person name="Andreopoulos B."/>
            <person name="Lu D."/>
            <person name="Skrede I."/>
            <person name="Drula E."/>
            <person name="Henrissat B."/>
            <person name="Morin E."/>
            <person name="Kohler A."/>
            <person name="Barry K."/>
            <person name="LaButti K."/>
            <person name="Morin E."/>
            <person name="Salamov A."/>
            <person name="Lipzen A."/>
            <person name="Mereny Z."/>
            <person name="Hegedus B."/>
            <person name="Baldrian P."/>
            <person name="Stursova M."/>
            <person name="Weitz H."/>
            <person name="Taylor A."/>
            <person name="Grigoriev I.V."/>
            <person name="Nagy L.G."/>
            <person name="Martin F."/>
            <person name="Kauserud H."/>
        </authorList>
    </citation>
    <scope>NUCLEOTIDE SEQUENCE</scope>
    <source>
        <strain evidence="1">9144</strain>
    </source>
</reference>
<evidence type="ECO:0000313" key="1">
    <source>
        <dbReference type="EMBL" id="KAJ7198537.1"/>
    </source>
</evidence>
<protein>
    <submittedName>
        <fullName evidence="1">Uncharacterized protein</fullName>
    </submittedName>
</protein>
<dbReference type="Proteomes" id="UP001219525">
    <property type="component" value="Unassembled WGS sequence"/>
</dbReference>
<feature type="non-terminal residue" evidence="1">
    <location>
        <position position="109"/>
    </location>
</feature>
<name>A0AAD6UZ82_9AGAR</name>
<feature type="non-terminal residue" evidence="1">
    <location>
        <position position="1"/>
    </location>
</feature>
<sequence length="109" mass="12165">YKVLEFQVVTTEGSDWRRHRRIATPTQRGAGNAFVWKENVRIINDWFTELDMRVRAVVGACAPFTGGPGPGARPLLFLRPMCQCSLLISQATLLIISSAGFGRCALWNQ</sequence>
<keyword evidence="2" id="KW-1185">Reference proteome</keyword>
<accession>A0AAD6UZ82</accession>
<proteinExistence type="predicted"/>
<gene>
    <name evidence="1" type="ORF">GGX14DRAFT_304422</name>
</gene>
<dbReference type="EMBL" id="JARJCW010000072">
    <property type="protein sequence ID" value="KAJ7198537.1"/>
    <property type="molecule type" value="Genomic_DNA"/>
</dbReference>
<comment type="caution">
    <text evidence="1">The sequence shown here is derived from an EMBL/GenBank/DDBJ whole genome shotgun (WGS) entry which is preliminary data.</text>
</comment>
<dbReference type="AlphaFoldDB" id="A0AAD6UZ82"/>
<organism evidence="1 2">
    <name type="scientific">Mycena pura</name>
    <dbReference type="NCBI Taxonomy" id="153505"/>
    <lineage>
        <taxon>Eukaryota</taxon>
        <taxon>Fungi</taxon>
        <taxon>Dikarya</taxon>
        <taxon>Basidiomycota</taxon>
        <taxon>Agaricomycotina</taxon>
        <taxon>Agaricomycetes</taxon>
        <taxon>Agaricomycetidae</taxon>
        <taxon>Agaricales</taxon>
        <taxon>Marasmiineae</taxon>
        <taxon>Mycenaceae</taxon>
        <taxon>Mycena</taxon>
    </lineage>
</organism>
<evidence type="ECO:0000313" key="2">
    <source>
        <dbReference type="Proteomes" id="UP001219525"/>
    </source>
</evidence>